<dbReference type="Pfam" id="PF00072">
    <property type="entry name" value="Response_reg"/>
    <property type="match status" value="1"/>
</dbReference>
<dbReference type="STRING" id="1312852.EG19_01360"/>
<dbReference type="InterPro" id="IPR001789">
    <property type="entry name" value="Sig_transdc_resp-reg_receiver"/>
</dbReference>
<evidence type="ECO:0000313" key="5">
    <source>
        <dbReference type="Proteomes" id="UP000027284"/>
    </source>
</evidence>
<protein>
    <recommendedName>
        <fullName evidence="3">Response regulatory domain-containing protein</fullName>
    </recommendedName>
</protein>
<dbReference type="PANTHER" id="PTHR44591:SF18">
    <property type="entry name" value="REGULATORY PROTEIN"/>
    <property type="match status" value="1"/>
</dbReference>
<proteinExistence type="predicted"/>
<feature type="domain" description="Response regulatory" evidence="3">
    <location>
        <begin position="3"/>
        <end position="115"/>
    </location>
</feature>
<name>A0A062XXB0_9BACT</name>
<dbReference type="InterPro" id="IPR011006">
    <property type="entry name" value="CheY-like_superfamily"/>
</dbReference>
<evidence type="ECO:0000313" key="4">
    <source>
        <dbReference type="EMBL" id="KDA54049.1"/>
    </source>
</evidence>
<evidence type="ECO:0000256" key="2">
    <source>
        <dbReference type="PROSITE-ProRule" id="PRU00169"/>
    </source>
</evidence>
<dbReference type="PROSITE" id="PS50110">
    <property type="entry name" value="RESPONSE_REGULATORY"/>
    <property type="match status" value="1"/>
</dbReference>
<dbReference type="RefSeq" id="WP_038048408.1">
    <property type="nucleotide sequence ID" value="NZ_JMFG01000013.1"/>
</dbReference>
<evidence type="ECO:0000256" key="1">
    <source>
        <dbReference type="ARBA" id="ARBA00022553"/>
    </source>
</evidence>
<dbReference type="PANTHER" id="PTHR44591">
    <property type="entry name" value="STRESS RESPONSE REGULATOR PROTEIN 1"/>
    <property type="match status" value="1"/>
</dbReference>
<dbReference type="InterPro" id="IPR050595">
    <property type="entry name" value="Bact_response_regulator"/>
</dbReference>
<keyword evidence="1 2" id="KW-0597">Phosphoprotein</keyword>
<dbReference type="AlphaFoldDB" id="A0A062XXB0"/>
<dbReference type="EMBL" id="JMFG01000013">
    <property type="protein sequence ID" value="KDA54049.1"/>
    <property type="molecule type" value="Genomic_DNA"/>
</dbReference>
<comment type="caution">
    <text evidence="4">The sequence shown here is derived from an EMBL/GenBank/DDBJ whole genome shotgun (WGS) entry which is preliminary data.</text>
</comment>
<sequence length="119" mass="13366">MKRVLFVDDDEAILELYRHVFGGEGYEVSTCLTMDEAREHLAKFPVDAVVLDIRLAEGLGLALLREIKAKTPTLPVILSTAYARYQDDFSSWLADEYVVKSADLAELRSALRRHLGEAP</sequence>
<gene>
    <name evidence="4" type="ORF">EG19_01360</name>
</gene>
<reference evidence="4 5" key="1">
    <citation type="submission" date="2014-04" db="EMBL/GenBank/DDBJ databases">
        <title>The Genome Sequence of Thermoanaerobaculum aquaticum MP-01, The First Cultivated Group 23 Acidobacterium.</title>
        <authorList>
            <person name="Stamps B.W."/>
            <person name="Losey N.A."/>
            <person name="Lawson P.A."/>
            <person name="Stevenson B.S."/>
        </authorList>
    </citation>
    <scope>NUCLEOTIDE SEQUENCE [LARGE SCALE GENOMIC DNA]</scope>
    <source>
        <strain evidence="4 5">MP-01</strain>
    </source>
</reference>
<dbReference type="SUPFAM" id="SSF52172">
    <property type="entry name" value="CheY-like"/>
    <property type="match status" value="1"/>
</dbReference>
<dbReference type="SMART" id="SM00448">
    <property type="entry name" value="REC"/>
    <property type="match status" value="1"/>
</dbReference>
<dbReference type="OrthoDB" id="9790669at2"/>
<dbReference type="Proteomes" id="UP000027284">
    <property type="component" value="Unassembled WGS sequence"/>
</dbReference>
<dbReference type="GO" id="GO:0000160">
    <property type="term" value="P:phosphorelay signal transduction system"/>
    <property type="evidence" value="ECO:0007669"/>
    <property type="project" value="InterPro"/>
</dbReference>
<accession>A0A062XXB0</accession>
<dbReference type="Gene3D" id="3.40.50.2300">
    <property type="match status" value="1"/>
</dbReference>
<feature type="modified residue" description="4-aspartylphosphate" evidence="2">
    <location>
        <position position="52"/>
    </location>
</feature>
<organism evidence="4 5">
    <name type="scientific">Thermoanaerobaculum aquaticum</name>
    <dbReference type="NCBI Taxonomy" id="1312852"/>
    <lineage>
        <taxon>Bacteria</taxon>
        <taxon>Pseudomonadati</taxon>
        <taxon>Acidobacteriota</taxon>
        <taxon>Thermoanaerobaculia</taxon>
        <taxon>Thermoanaerobaculales</taxon>
        <taxon>Thermoanaerobaculaceae</taxon>
        <taxon>Thermoanaerobaculum</taxon>
    </lineage>
</organism>
<evidence type="ECO:0000259" key="3">
    <source>
        <dbReference type="PROSITE" id="PS50110"/>
    </source>
</evidence>
<keyword evidence="5" id="KW-1185">Reference proteome</keyword>